<dbReference type="InterPro" id="IPR006146">
    <property type="entry name" value="5'-Nucleotdase_CS"/>
</dbReference>
<dbReference type="GO" id="GO:0009166">
    <property type="term" value="P:nucleotide catabolic process"/>
    <property type="evidence" value="ECO:0007669"/>
    <property type="project" value="InterPro"/>
</dbReference>
<gene>
    <name evidence="7" type="ORF">JCM16775_0300</name>
</gene>
<evidence type="ECO:0000313" key="8">
    <source>
        <dbReference type="Proteomes" id="UP000321892"/>
    </source>
</evidence>
<protein>
    <submittedName>
        <fullName evidence="7">NAD pyrophosphatase/5'-nucleotidase NadN</fullName>
    </submittedName>
</protein>
<dbReference type="GO" id="GO:0046872">
    <property type="term" value="F:metal ion binding"/>
    <property type="evidence" value="ECO:0007669"/>
    <property type="project" value="UniProtKB-KW"/>
</dbReference>
<dbReference type="InterPro" id="IPR008334">
    <property type="entry name" value="5'-Nucleotdase_C"/>
</dbReference>
<dbReference type="InterPro" id="IPR006179">
    <property type="entry name" value="5_nucleotidase/apyrase"/>
</dbReference>
<accession>A0A510JEU0</accession>
<dbReference type="GO" id="GO:0008253">
    <property type="term" value="F:5'-nucleotidase activity"/>
    <property type="evidence" value="ECO:0007669"/>
    <property type="project" value="InterPro"/>
</dbReference>
<dbReference type="OrthoDB" id="9801679at2"/>
<dbReference type="SUPFAM" id="SSF55816">
    <property type="entry name" value="5'-nucleotidase (syn. UDP-sugar hydrolase), C-terminal domain"/>
    <property type="match status" value="1"/>
</dbReference>
<dbReference type="RefSeq" id="WP_026745231.1">
    <property type="nucleotide sequence ID" value="NZ_AP019823.1"/>
</dbReference>
<dbReference type="EMBL" id="AP019823">
    <property type="protein sequence ID" value="BBM37616.1"/>
    <property type="molecule type" value="Genomic_DNA"/>
</dbReference>
<dbReference type="PROSITE" id="PS00786">
    <property type="entry name" value="5_NUCLEOTIDASE_2"/>
    <property type="match status" value="1"/>
</dbReference>
<dbReference type="InterPro" id="IPR036907">
    <property type="entry name" value="5'-Nucleotdase_C_sf"/>
</dbReference>
<dbReference type="PROSITE" id="PS00785">
    <property type="entry name" value="5_NUCLEOTIDASE_1"/>
    <property type="match status" value="1"/>
</dbReference>
<dbReference type="SUPFAM" id="SSF56300">
    <property type="entry name" value="Metallo-dependent phosphatases"/>
    <property type="match status" value="1"/>
</dbReference>
<evidence type="ECO:0000259" key="5">
    <source>
        <dbReference type="Pfam" id="PF00149"/>
    </source>
</evidence>
<keyword evidence="2 4" id="KW-0732">Signal</keyword>
<dbReference type="Pfam" id="PF02872">
    <property type="entry name" value="5_nucleotid_C"/>
    <property type="match status" value="1"/>
</dbReference>
<evidence type="ECO:0000256" key="4">
    <source>
        <dbReference type="RuleBase" id="RU362119"/>
    </source>
</evidence>
<name>A0A510JEU0_9FUSO</name>
<feature type="signal peptide" evidence="4">
    <location>
        <begin position="1"/>
        <end position="19"/>
    </location>
</feature>
<dbReference type="KEGG" id="lhf:JCM16775_0300"/>
<dbReference type="NCBIfam" id="TIGR01530">
    <property type="entry name" value="nadN"/>
    <property type="match status" value="1"/>
</dbReference>
<keyword evidence="3 4" id="KW-0547">Nucleotide-binding</keyword>
<dbReference type="PANTHER" id="PTHR11575">
    <property type="entry name" value="5'-NUCLEOTIDASE-RELATED"/>
    <property type="match status" value="1"/>
</dbReference>
<feature type="domain" description="5'-Nucleotidase C-terminal" evidence="6">
    <location>
        <begin position="395"/>
        <end position="554"/>
    </location>
</feature>
<feature type="domain" description="Calcineurin-like phosphoesterase" evidence="5">
    <location>
        <begin position="39"/>
        <end position="254"/>
    </location>
</feature>
<evidence type="ECO:0000259" key="6">
    <source>
        <dbReference type="Pfam" id="PF02872"/>
    </source>
</evidence>
<dbReference type="InterPro" id="IPR029052">
    <property type="entry name" value="Metallo-depent_PP-like"/>
</dbReference>
<proteinExistence type="inferred from homology"/>
<dbReference type="Gene3D" id="3.60.21.10">
    <property type="match status" value="1"/>
</dbReference>
<keyword evidence="4" id="KW-0378">Hydrolase</keyword>
<dbReference type="InterPro" id="IPR006420">
    <property type="entry name" value="NadN"/>
</dbReference>
<reference evidence="7 8" key="1">
    <citation type="submission" date="2019-07" db="EMBL/GenBank/DDBJ databases">
        <title>Complete Genome Sequence of Leptotrichia hofstadii Strain JCM16775.</title>
        <authorList>
            <person name="Watanabe S."/>
            <person name="Cui L."/>
        </authorList>
    </citation>
    <scope>NUCLEOTIDE SEQUENCE [LARGE SCALE GENOMIC DNA]</scope>
    <source>
        <strain evidence="7 8">JCM16775</strain>
    </source>
</reference>
<feature type="chain" id="PRO_5022256388" evidence="4">
    <location>
        <begin position="20"/>
        <end position="597"/>
    </location>
</feature>
<evidence type="ECO:0000256" key="2">
    <source>
        <dbReference type="ARBA" id="ARBA00022729"/>
    </source>
</evidence>
<evidence type="ECO:0000256" key="1">
    <source>
        <dbReference type="ARBA" id="ARBA00022723"/>
    </source>
</evidence>
<organism evidence="7 8">
    <name type="scientific">Leptotrichia hofstadii</name>
    <dbReference type="NCBI Taxonomy" id="157688"/>
    <lineage>
        <taxon>Bacteria</taxon>
        <taxon>Fusobacteriati</taxon>
        <taxon>Fusobacteriota</taxon>
        <taxon>Fusobacteriia</taxon>
        <taxon>Fusobacteriales</taxon>
        <taxon>Leptotrichiaceae</taxon>
        <taxon>Leptotrichia</taxon>
    </lineage>
</organism>
<sequence length="597" mass="65059">MKKLILLGLAAAISISAMGATRKKTASKSKLSAKTLELNLIHINDHHSHLEEEKMDLVLNGKKVTVNVGGMPRMIQRIADLKKSSKNSLVLHAGDALSGTLYYTLFKGKADAALMNVGHFDLFALGNHEFDDGNTVLKNFLDELKVPVVSANVVPDKGSILEGKWTPYVIRKIDGQDVAIVGLDVVGKTVESSSPGKDIKFHDEVETAKKMVAELQAKGLNKIIFLSHAGYEKNLEIAEKVSGIDVIITGDTHYLLGESYTEYGLKPVAEYPKKIMSPAGEPVYVAEAWSYSHLVGNMKVKFNDKGVITELKAEPTIVIGDSSFEVKNDKGEKSELQGKEREDIIKYVNSRKDIKFVKEDPTAQKVLERYKKEKNELGKKEIGNITQEIPGGSANRIPNDKNPEGSLATTLVSETVLHMLKNMGTGNIDMVIMNSGGTRISLTPGKISYDDAYTLLPFTSNTIYILKMNGAEIKQVIEDSLNFALDGGSSGAFPYGAAIRFEATKAGSLGTRVKKVEVLDAKTNKWVPIDAGKTYTVGTNSYVAAGKDGYTTFGKITSTPGREGVNTHLGVETAFINYVKEKKSVGRPESSNVKFKY</sequence>
<dbReference type="PRINTS" id="PR01607">
    <property type="entry name" value="APYRASEFAMLY"/>
</dbReference>
<dbReference type="Proteomes" id="UP000321892">
    <property type="component" value="Chromosome"/>
</dbReference>
<comment type="similarity">
    <text evidence="4">Belongs to the 5'-nucleotidase family.</text>
</comment>
<keyword evidence="8" id="KW-1185">Reference proteome</keyword>
<dbReference type="GO" id="GO:0008768">
    <property type="term" value="F:UDP-sugar diphosphatase activity"/>
    <property type="evidence" value="ECO:0007669"/>
    <property type="project" value="TreeGrafter"/>
</dbReference>
<keyword evidence="1" id="KW-0479">Metal-binding</keyword>
<evidence type="ECO:0000256" key="3">
    <source>
        <dbReference type="ARBA" id="ARBA00022741"/>
    </source>
</evidence>
<dbReference type="GO" id="GO:0030288">
    <property type="term" value="C:outer membrane-bounded periplasmic space"/>
    <property type="evidence" value="ECO:0007669"/>
    <property type="project" value="TreeGrafter"/>
</dbReference>
<evidence type="ECO:0000313" key="7">
    <source>
        <dbReference type="EMBL" id="BBM37616.1"/>
    </source>
</evidence>
<dbReference type="Gene3D" id="3.90.780.10">
    <property type="entry name" value="5'-Nucleotidase, C-terminal domain"/>
    <property type="match status" value="1"/>
</dbReference>
<dbReference type="Pfam" id="PF00149">
    <property type="entry name" value="Metallophos"/>
    <property type="match status" value="1"/>
</dbReference>
<dbReference type="AlphaFoldDB" id="A0A510JEU0"/>
<dbReference type="GO" id="GO:0000166">
    <property type="term" value="F:nucleotide binding"/>
    <property type="evidence" value="ECO:0007669"/>
    <property type="project" value="UniProtKB-KW"/>
</dbReference>
<dbReference type="PANTHER" id="PTHR11575:SF46">
    <property type="entry name" value="PROTEIN USHA"/>
    <property type="match status" value="1"/>
</dbReference>
<dbReference type="InterPro" id="IPR004843">
    <property type="entry name" value="Calcineurin-like_PHP"/>
</dbReference>